<gene>
    <name evidence="8" type="ORF">BC781_101407</name>
</gene>
<dbReference type="InterPro" id="IPR010432">
    <property type="entry name" value="RDD"/>
</dbReference>
<dbReference type="OrthoDB" id="9764015at2"/>
<feature type="transmembrane region" description="Helical" evidence="6">
    <location>
        <begin position="35"/>
        <end position="58"/>
    </location>
</feature>
<keyword evidence="5 6" id="KW-0472">Membrane</keyword>
<keyword evidence="3 6" id="KW-0812">Transmembrane</keyword>
<reference evidence="8 9" key="1">
    <citation type="submission" date="2018-03" db="EMBL/GenBank/DDBJ databases">
        <title>Genomic Encyclopedia of Archaeal and Bacterial Type Strains, Phase II (KMG-II): from individual species to whole genera.</title>
        <authorList>
            <person name="Goeker M."/>
        </authorList>
    </citation>
    <scope>NUCLEOTIDE SEQUENCE [LARGE SCALE GENOMIC DNA]</scope>
    <source>
        <strain evidence="8 9">DSM 28229</strain>
    </source>
</reference>
<evidence type="ECO:0000313" key="9">
    <source>
        <dbReference type="Proteomes" id="UP000245535"/>
    </source>
</evidence>
<protein>
    <submittedName>
        <fullName evidence="8">RDD family protein</fullName>
    </submittedName>
</protein>
<keyword evidence="9" id="KW-1185">Reference proteome</keyword>
<feature type="domain" description="RDD" evidence="7">
    <location>
        <begin position="112"/>
        <end position="237"/>
    </location>
</feature>
<evidence type="ECO:0000256" key="5">
    <source>
        <dbReference type="ARBA" id="ARBA00023136"/>
    </source>
</evidence>
<feature type="transmembrane region" description="Helical" evidence="6">
    <location>
        <begin position="206"/>
        <end position="225"/>
    </location>
</feature>
<proteinExistence type="predicted"/>
<dbReference type="AlphaFoldDB" id="A0A316A2X5"/>
<dbReference type="Pfam" id="PF06271">
    <property type="entry name" value="RDD"/>
    <property type="match status" value="1"/>
</dbReference>
<evidence type="ECO:0000259" key="7">
    <source>
        <dbReference type="Pfam" id="PF06271"/>
    </source>
</evidence>
<evidence type="ECO:0000256" key="4">
    <source>
        <dbReference type="ARBA" id="ARBA00022989"/>
    </source>
</evidence>
<dbReference type="EMBL" id="QGDO01000001">
    <property type="protein sequence ID" value="PWJ44057.1"/>
    <property type="molecule type" value="Genomic_DNA"/>
</dbReference>
<comment type="caution">
    <text evidence="8">The sequence shown here is derived from an EMBL/GenBank/DDBJ whole genome shotgun (WGS) entry which is preliminary data.</text>
</comment>
<organism evidence="8 9">
    <name type="scientific">Sediminitomix flava</name>
    <dbReference type="NCBI Taxonomy" id="379075"/>
    <lineage>
        <taxon>Bacteria</taxon>
        <taxon>Pseudomonadati</taxon>
        <taxon>Bacteroidota</taxon>
        <taxon>Cytophagia</taxon>
        <taxon>Cytophagales</taxon>
        <taxon>Flammeovirgaceae</taxon>
        <taxon>Sediminitomix</taxon>
    </lineage>
</organism>
<dbReference type="GO" id="GO:0005886">
    <property type="term" value="C:plasma membrane"/>
    <property type="evidence" value="ECO:0007669"/>
    <property type="project" value="UniProtKB-SubCell"/>
</dbReference>
<evidence type="ECO:0000256" key="2">
    <source>
        <dbReference type="ARBA" id="ARBA00022475"/>
    </source>
</evidence>
<sequence length="264" mass="31169">MKKKFDFSHYYISPKLENTHLGSFGRRSIAFLIDWSLILFAANFFEGFIFLGVIYLIYKNKWAEVGSFIKSELIKFVNRIDQRLGKRKFSTRLRRNFILYGQLYIYSIIGFTVFISLTLFAVLVYSFVTKDDQFILEFFNQEELTTPFTILHKVLSVVFSTFGALFYFTLFTWKWKGQTPGKRLLGLRVVKINGKHIKLWDSLERVSGYASSASTFFLGFLQYFWERNHMTTHDKICETIVVDSKSYDDESREFETLKQEVVVE</sequence>
<evidence type="ECO:0000256" key="6">
    <source>
        <dbReference type="SAM" id="Phobius"/>
    </source>
</evidence>
<keyword evidence="4 6" id="KW-1133">Transmembrane helix</keyword>
<dbReference type="PANTHER" id="PTHR36115:SF6">
    <property type="entry name" value="PROLINE-RICH ANTIGEN HOMOLOG"/>
    <property type="match status" value="1"/>
</dbReference>
<evidence type="ECO:0000313" key="8">
    <source>
        <dbReference type="EMBL" id="PWJ44057.1"/>
    </source>
</evidence>
<evidence type="ECO:0000256" key="3">
    <source>
        <dbReference type="ARBA" id="ARBA00022692"/>
    </source>
</evidence>
<dbReference type="PANTHER" id="PTHR36115">
    <property type="entry name" value="PROLINE-RICH ANTIGEN HOMOLOG-RELATED"/>
    <property type="match status" value="1"/>
</dbReference>
<name>A0A316A2X5_SEDFL</name>
<feature type="transmembrane region" description="Helical" evidence="6">
    <location>
        <begin position="148"/>
        <end position="173"/>
    </location>
</feature>
<dbReference type="Proteomes" id="UP000245535">
    <property type="component" value="Unassembled WGS sequence"/>
</dbReference>
<keyword evidence="2" id="KW-1003">Cell membrane</keyword>
<evidence type="ECO:0000256" key="1">
    <source>
        <dbReference type="ARBA" id="ARBA00004651"/>
    </source>
</evidence>
<accession>A0A316A2X5</accession>
<dbReference type="InterPro" id="IPR051791">
    <property type="entry name" value="Pra-immunoreactive"/>
</dbReference>
<comment type="subcellular location">
    <subcellularLocation>
        <location evidence="1">Cell membrane</location>
        <topology evidence="1">Multi-pass membrane protein</topology>
    </subcellularLocation>
</comment>
<feature type="transmembrane region" description="Helical" evidence="6">
    <location>
        <begin position="103"/>
        <end position="128"/>
    </location>
</feature>
<dbReference type="RefSeq" id="WP_109615579.1">
    <property type="nucleotide sequence ID" value="NZ_QGDO01000001.1"/>
</dbReference>